<proteinExistence type="predicted"/>
<comment type="caution">
    <text evidence="1">The sequence shown here is derived from an EMBL/GenBank/DDBJ whole genome shotgun (WGS) entry which is preliminary data.</text>
</comment>
<dbReference type="AlphaFoldDB" id="A0AAN9U1V3"/>
<dbReference type="EMBL" id="JAJSPL020000035">
    <property type="protein sequence ID" value="KAK7736180.1"/>
    <property type="molecule type" value="Genomic_DNA"/>
</dbReference>
<organism evidence="1 2">
    <name type="scientific">Cytospora paraplurivora</name>
    <dbReference type="NCBI Taxonomy" id="2898453"/>
    <lineage>
        <taxon>Eukaryota</taxon>
        <taxon>Fungi</taxon>
        <taxon>Dikarya</taxon>
        <taxon>Ascomycota</taxon>
        <taxon>Pezizomycotina</taxon>
        <taxon>Sordariomycetes</taxon>
        <taxon>Sordariomycetidae</taxon>
        <taxon>Diaporthales</taxon>
        <taxon>Cytosporaceae</taxon>
        <taxon>Cytospora</taxon>
    </lineage>
</organism>
<evidence type="ECO:0000313" key="1">
    <source>
        <dbReference type="EMBL" id="KAK7736180.1"/>
    </source>
</evidence>
<name>A0AAN9U1V3_9PEZI</name>
<keyword evidence="2" id="KW-1185">Reference proteome</keyword>
<protein>
    <submittedName>
        <fullName evidence="1">Uncharacterized protein</fullName>
    </submittedName>
</protein>
<sequence length="159" mass="17866">MALWRVSALSLRAMFEKPPMLKKKCAGLDVEEYADSVDEICVVFEDVDSAGLEDIDVEVDNRVDIDDCIGVTEEVRYVVEDTDRDDLDELVSPGFVEDEEVTEPENELWTDFEDDDCKGTDENKYVVCEVVVWCECEEGDVCDMTSEDVVVDAVDTGVV</sequence>
<reference evidence="1 2" key="1">
    <citation type="journal article" date="2023" name="PLoS ONE">
        <title>Cytospora paraplurivora sp. nov. isolated from orchards with fruit tree decline syndrome in Ontario, Canada.</title>
        <authorList>
            <person name="Ilyukhin E."/>
            <person name="Nguyen H.D.T."/>
            <person name="Castle A.J."/>
            <person name="Ellouze W."/>
        </authorList>
    </citation>
    <scope>NUCLEOTIDE SEQUENCE [LARGE SCALE GENOMIC DNA]</scope>
    <source>
        <strain evidence="1 2">FDS-564</strain>
    </source>
</reference>
<gene>
    <name evidence="1" type="ORF">SLS53_007208</name>
</gene>
<dbReference type="Proteomes" id="UP001320245">
    <property type="component" value="Unassembled WGS sequence"/>
</dbReference>
<accession>A0AAN9U1V3</accession>
<evidence type="ECO:0000313" key="2">
    <source>
        <dbReference type="Proteomes" id="UP001320245"/>
    </source>
</evidence>